<proteinExistence type="predicted"/>
<feature type="compositionally biased region" description="Basic and acidic residues" evidence="1">
    <location>
        <begin position="52"/>
        <end position="71"/>
    </location>
</feature>
<feature type="compositionally biased region" description="Polar residues" evidence="1">
    <location>
        <begin position="74"/>
        <end position="88"/>
    </location>
</feature>
<accession>A0AAV8UT35</accession>
<protein>
    <submittedName>
        <fullName evidence="2">Uncharacterized protein</fullName>
    </submittedName>
</protein>
<organism evidence="2 3">
    <name type="scientific">Rhodosorus marinus</name>
    <dbReference type="NCBI Taxonomy" id="101924"/>
    <lineage>
        <taxon>Eukaryota</taxon>
        <taxon>Rhodophyta</taxon>
        <taxon>Stylonematophyceae</taxon>
        <taxon>Stylonematales</taxon>
        <taxon>Stylonemataceae</taxon>
        <taxon>Rhodosorus</taxon>
    </lineage>
</organism>
<evidence type="ECO:0000313" key="3">
    <source>
        <dbReference type="Proteomes" id="UP001157974"/>
    </source>
</evidence>
<dbReference type="AlphaFoldDB" id="A0AAV8UT35"/>
<keyword evidence="3" id="KW-1185">Reference proteome</keyword>
<reference evidence="2 3" key="1">
    <citation type="journal article" date="2023" name="Nat. Commun.">
        <title>Origin of minicircular mitochondrial genomes in red algae.</title>
        <authorList>
            <person name="Lee Y."/>
            <person name="Cho C.H."/>
            <person name="Lee Y.M."/>
            <person name="Park S.I."/>
            <person name="Yang J.H."/>
            <person name="West J.A."/>
            <person name="Bhattacharya D."/>
            <person name="Yoon H.S."/>
        </authorList>
    </citation>
    <scope>NUCLEOTIDE SEQUENCE [LARGE SCALE GENOMIC DNA]</scope>
    <source>
        <strain evidence="2 3">CCMP1338</strain>
        <tissue evidence="2">Whole cell</tissue>
    </source>
</reference>
<evidence type="ECO:0000313" key="2">
    <source>
        <dbReference type="EMBL" id="KAJ8903761.1"/>
    </source>
</evidence>
<gene>
    <name evidence="2" type="ORF">NDN08_000295</name>
</gene>
<name>A0AAV8UT35_9RHOD</name>
<comment type="caution">
    <text evidence="2">The sequence shown here is derived from an EMBL/GenBank/DDBJ whole genome shotgun (WGS) entry which is preliminary data.</text>
</comment>
<sequence>MWIAFFQDSWQVLTSWTSRIPRNPPVYRVLERTPMLVAQREIACLKSENKDTRFGGETRKKSQFSRTDRAAVKSSGSFWPVSQKSSPSKDPGEEDRAPSGFVSHLVYRLRPLLLLLQAVSELL</sequence>
<evidence type="ECO:0000256" key="1">
    <source>
        <dbReference type="SAM" id="MobiDB-lite"/>
    </source>
</evidence>
<feature type="region of interest" description="Disordered" evidence="1">
    <location>
        <begin position="52"/>
        <end position="97"/>
    </location>
</feature>
<dbReference type="EMBL" id="JAMWBK010000006">
    <property type="protein sequence ID" value="KAJ8903761.1"/>
    <property type="molecule type" value="Genomic_DNA"/>
</dbReference>
<dbReference type="Proteomes" id="UP001157974">
    <property type="component" value="Unassembled WGS sequence"/>
</dbReference>